<sequence length="264" mass="29138">MADSQFFSLTKTLLSSDAAGFRQATQSTFLQRAAEGKVPKDTLGQWLANDRLYILGYIRGIGKTLSFLPLPETVPPPSQGSRETATTRLLDWLIDAAANIRREEKFFVDTARKFGISVNLPADEDGHVPDSAKLEGLRRFEALFGGLGPSASATLPWLECAVVFYGTEKCYLEAWTWARNRQPELGELEGGDADGGALRTEFIPNWTGTEFAAFVDQLGKIVDDAVVECTRGAGDEVRNELVERSLAKWRELLAAEKAFWPAME</sequence>
<dbReference type="InterPro" id="IPR016084">
    <property type="entry name" value="Haem_Oase-like_multi-hlx"/>
</dbReference>
<dbReference type="AlphaFoldDB" id="A0A014NG41"/>
<evidence type="ECO:0000313" key="1">
    <source>
        <dbReference type="EMBL" id="EXV01380.1"/>
    </source>
</evidence>
<protein>
    <submittedName>
        <fullName evidence="1">TENA/THI-4/PQQC family protein</fullName>
    </submittedName>
</protein>
<comment type="caution">
    <text evidence="1">The sequence shown here is derived from an EMBL/GenBank/DDBJ whole genome shotgun (WGS) entry which is preliminary data.</text>
</comment>
<gene>
    <name evidence="1" type="ORF">X797_005476</name>
</gene>
<dbReference type="PANTHER" id="PTHR41813">
    <property type="entry name" value="REGULATOR PAB1642, PUTATIVE (AFU_ORTHOLOGUE AFUA_3G11955)-RELATED"/>
    <property type="match status" value="1"/>
</dbReference>
<dbReference type="Proteomes" id="UP000030151">
    <property type="component" value="Unassembled WGS sequence"/>
</dbReference>
<dbReference type="Gene3D" id="1.20.910.10">
    <property type="entry name" value="Heme oxygenase-like"/>
    <property type="match status" value="1"/>
</dbReference>
<accession>A0A014NG41</accession>
<proteinExistence type="predicted"/>
<organism evidence="1 2">
    <name type="scientific">Metarhizium robertsii</name>
    <dbReference type="NCBI Taxonomy" id="568076"/>
    <lineage>
        <taxon>Eukaryota</taxon>
        <taxon>Fungi</taxon>
        <taxon>Dikarya</taxon>
        <taxon>Ascomycota</taxon>
        <taxon>Pezizomycotina</taxon>
        <taxon>Sordariomycetes</taxon>
        <taxon>Hypocreomycetidae</taxon>
        <taxon>Hypocreales</taxon>
        <taxon>Clavicipitaceae</taxon>
        <taxon>Metarhizium</taxon>
    </lineage>
</organism>
<dbReference type="HOGENOM" id="CLU_055855_0_0_1"/>
<evidence type="ECO:0000313" key="2">
    <source>
        <dbReference type="Proteomes" id="UP000030151"/>
    </source>
</evidence>
<dbReference type="PANTHER" id="PTHR41813:SF2">
    <property type="entry name" value="REGULATOR PAB1642, PUTATIVE (AFU_ORTHOLOGUE AFUA_3G11955)-RELATED"/>
    <property type="match status" value="1"/>
</dbReference>
<dbReference type="EMBL" id="JELW01000008">
    <property type="protein sequence ID" value="EXV01380.1"/>
    <property type="molecule type" value="Genomic_DNA"/>
</dbReference>
<dbReference type="OrthoDB" id="37730at2759"/>
<dbReference type="eggNOG" id="ENOG502QQ9D">
    <property type="taxonomic scope" value="Eukaryota"/>
</dbReference>
<dbReference type="SUPFAM" id="SSF48613">
    <property type="entry name" value="Heme oxygenase-like"/>
    <property type="match status" value="1"/>
</dbReference>
<reference evidence="1 2" key="1">
    <citation type="submission" date="2014-02" db="EMBL/GenBank/DDBJ databases">
        <title>The genome sequence of the entomopathogenic fungus Metarhizium robertsii ARSEF 2575.</title>
        <authorList>
            <person name="Giuliano Garisto Donzelli B."/>
            <person name="Roe B.A."/>
            <person name="Macmil S.L."/>
            <person name="Krasnoff S.B."/>
            <person name="Gibson D.M."/>
        </authorList>
    </citation>
    <scope>NUCLEOTIDE SEQUENCE [LARGE SCALE GENOMIC DNA]</scope>
    <source>
        <strain evidence="1 2">ARSEF 2575</strain>
    </source>
</reference>
<dbReference type="CDD" id="cd19357">
    <property type="entry name" value="TenA_E_At3g16990-like"/>
    <property type="match status" value="1"/>
</dbReference>
<dbReference type="InterPro" id="IPR053261">
    <property type="entry name" value="Polyketide-peptide_reg"/>
</dbReference>
<name>A0A014NG41_9HYPO</name>